<dbReference type="Proteomes" id="UP000199169">
    <property type="component" value="Unassembled WGS sequence"/>
</dbReference>
<feature type="region of interest" description="Disordered" evidence="1">
    <location>
        <begin position="76"/>
        <end position="104"/>
    </location>
</feature>
<organism evidence="3 4">
    <name type="scientific">Candidatus Accumulibacter aalborgensis</name>
    <dbReference type="NCBI Taxonomy" id="1860102"/>
    <lineage>
        <taxon>Bacteria</taxon>
        <taxon>Pseudomonadati</taxon>
        <taxon>Pseudomonadota</taxon>
        <taxon>Betaproteobacteria</taxon>
        <taxon>Candidatus Accumulibacter</taxon>
    </lineage>
</organism>
<dbReference type="STRING" id="1860102.ACCAA_20201"/>
<dbReference type="EMBL" id="FLQX01000094">
    <property type="protein sequence ID" value="SBT05166.1"/>
    <property type="molecule type" value="Genomic_DNA"/>
</dbReference>
<evidence type="ECO:0000313" key="3">
    <source>
        <dbReference type="EMBL" id="SBT05166.1"/>
    </source>
</evidence>
<keyword evidence="2" id="KW-0732">Signal</keyword>
<evidence type="ECO:0000256" key="2">
    <source>
        <dbReference type="SAM" id="SignalP"/>
    </source>
</evidence>
<proteinExistence type="predicted"/>
<name>A0A1A8XKF4_9PROT</name>
<feature type="chain" id="PRO_5008381559" evidence="2">
    <location>
        <begin position="23"/>
        <end position="104"/>
    </location>
</feature>
<reference evidence="3 4" key="1">
    <citation type="submission" date="2016-06" db="EMBL/GenBank/DDBJ databases">
        <authorList>
            <person name="Kjaerup R.B."/>
            <person name="Dalgaard T.S."/>
            <person name="Juul-Madsen H.R."/>
        </authorList>
    </citation>
    <scope>NUCLEOTIDE SEQUENCE [LARGE SCALE GENOMIC DNA]</scope>
    <source>
        <strain evidence="3">3</strain>
    </source>
</reference>
<sequence length="104" mass="11892">MEPRKTRLLIALLLSLAANAQARGPVRASEANTRGWQLMTPEERIEHQSRIRGFKTYEECRSYQISHHQIMEERARARSMPLPQGGRDLCEHLQPASDSRQPSG</sequence>
<accession>A0A1A8XKF4</accession>
<feature type="signal peptide" evidence="2">
    <location>
        <begin position="1"/>
        <end position="22"/>
    </location>
</feature>
<dbReference type="RefSeq" id="WP_186406394.1">
    <property type="nucleotide sequence ID" value="NZ_FLQX01000094.1"/>
</dbReference>
<protein>
    <submittedName>
        <fullName evidence="3">Uncharacterized protein</fullName>
    </submittedName>
</protein>
<evidence type="ECO:0000313" key="4">
    <source>
        <dbReference type="Proteomes" id="UP000199169"/>
    </source>
</evidence>
<gene>
    <name evidence="3" type="ORF">ACCAA_20201</name>
</gene>
<dbReference type="AlphaFoldDB" id="A0A1A8XKF4"/>
<evidence type="ECO:0000256" key="1">
    <source>
        <dbReference type="SAM" id="MobiDB-lite"/>
    </source>
</evidence>
<keyword evidence="4" id="KW-1185">Reference proteome</keyword>